<dbReference type="SUPFAM" id="SSF57095">
    <property type="entry name" value="Scorpion toxin-like"/>
    <property type="match status" value="1"/>
</dbReference>
<reference evidence="7 8" key="1">
    <citation type="submission" date="2019-08" db="EMBL/GenBank/DDBJ databases">
        <title>Draft genome sequences of two oriental melons (Cucumis melo L. var makuwa).</title>
        <authorList>
            <person name="Kwon S.-Y."/>
        </authorList>
    </citation>
    <scope>NUCLEOTIDE SEQUENCE [LARGE SCALE GENOMIC DNA]</scope>
    <source>
        <strain evidence="8">cv. Chang Bougi</strain>
        <strain evidence="7">cv. SW 3</strain>
        <tissue evidence="5">Leaf</tissue>
    </source>
</reference>
<dbReference type="InterPro" id="IPR036574">
    <property type="entry name" value="Scorpion_toxin-like_sf"/>
</dbReference>
<dbReference type="OrthoDB" id="1776839at2759"/>
<sequence>MGGEGLRKLTVVVLIFLVFASGWMVVQTEGLTCYKPSTAFQGTCNSAEECGRVCFYQEGWDDGFCSGDKCICTEKCCC</sequence>
<evidence type="ECO:0000313" key="6">
    <source>
        <dbReference type="EMBL" id="TYJ96761.1"/>
    </source>
</evidence>
<feature type="domain" description="Knottins-like" evidence="4">
    <location>
        <begin position="32"/>
        <end position="76"/>
    </location>
</feature>
<protein>
    <submittedName>
        <fullName evidence="5">Defensin-like protein 3</fullName>
    </submittedName>
</protein>
<feature type="chain" id="PRO_5042722331" evidence="3">
    <location>
        <begin position="29"/>
        <end position="78"/>
    </location>
</feature>
<dbReference type="Proteomes" id="UP000321393">
    <property type="component" value="Unassembled WGS sequence"/>
</dbReference>
<keyword evidence="3" id="KW-0732">Signal</keyword>
<evidence type="ECO:0000256" key="1">
    <source>
        <dbReference type="ARBA" id="ARBA00022529"/>
    </source>
</evidence>
<gene>
    <name evidence="6" type="ORF">E5676_scaffold986G00550</name>
    <name evidence="5" type="ORF">E6C27_scaffold357G00090</name>
</gene>
<name>A0A5A7V3H5_CUCMM</name>
<dbReference type="Proteomes" id="UP000321947">
    <property type="component" value="Unassembled WGS sequence"/>
</dbReference>
<keyword evidence="2" id="KW-0295">Fungicide</keyword>
<dbReference type="InterPro" id="IPR003614">
    <property type="entry name" value="Knottins"/>
</dbReference>
<feature type="signal peptide" evidence="3">
    <location>
        <begin position="1"/>
        <end position="28"/>
    </location>
</feature>
<dbReference type="EMBL" id="SSTE01004154">
    <property type="protein sequence ID" value="KAA0062792.1"/>
    <property type="molecule type" value="Genomic_DNA"/>
</dbReference>
<dbReference type="AlphaFoldDB" id="A0A5A7V3H5"/>
<dbReference type="EMBL" id="SSTD01019265">
    <property type="protein sequence ID" value="TYJ96761.1"/>
    <property type="molecule type" value="Genomic_DNA"/>
</dbReference>
<comment type="caution">
    <text evidence="5">The sequence shown here is derived from an EMBL/GenBank/DDBJ whole genome shotgun (WGS) entry which is preliminary data.</text>
</comment>
<evidence type="ECO:0000259" key="4">
    <source>
        <dbReference type="SMART" id="SM00505"/>
    </source>
</evidence>
<dbReference type="GO" id="GO:0050832">
    <property type="term" value="P:defense response to fungus"/>
    <property type="evidence" value="ECO:0007669"/>
    <property type="project" value="UniProtKB-KW"/>
</dbReference>
<evidence type="ECO:0000313" key="5">
    <source>
        <dbReference type="EMBL" id="KAA0062792.1"/>
    </source>
</evidence>
<organism evidence="5 7">
    <name type="scientific">Cucumis melo var. makuwa</name>
    <name type="common">Oriental melon</name>
    <dbReference type="NCBI Taxonomy" id="1194695"/>
    <lineage>
        <taxon>Eukaryota</taxon>
        <taxon>Viridiplantae</taxon>
        <taxon>Streptophyta</taxon>
        <taxon>Embryophyta</taxon>
        <taxon>Tracheophyta</taxon>
        <taxon>Spermatophyta</taxon>
        <taxon>Magnoliopsida</taxon>
        <taxon>eudicotyledons</taxon>
        <taxon>Gunneridae</taxon>
        <taxon>Pentapetalae</taxon>
        <taxon>rosids</taxon>
        <taxon>fabids</taxon>
        <taxon>Cucurbitales</taxon>
        <taxon>Cucurbitaceae</taxon>
        <taxon>Benincaseae</taxon>
        <taxon>Cucumis</taxon>
    </lineage>
</organism>
<keyword evidence="1" id="KW-0929">Antimicrobial</keyword>
<evidence type="ECO:0000313" key="8">
    <source>
        <dbReference type="Proteomes" id="UP000321947"/>
    </source>
</evidence>
<dbReference type="Gene3D" id="3.30.30.10">
    <property type="entry name" value="Knottin, scorpion toxin-like"/>
    <property type="match status" value="1"/>
</dbReference>
<proteinExistence type="predicted"/>
<evidence type="ECO:0000256" key="2">
    <source>
        <dbReference type="ARBA" id="ARBA00022577"/>
    </source>
</evidence>
<accession>A0A5A7V3H5</accession>
<dbReference type="Pfam" id="PF00304">
    <property type="entry name" value="Gamma-thionin"/>
    <property type="match status" value="1"/>
</dbReference>
<evidence type="ECO:0000256" key="3">
    <source>
        <dbReference type="SAM" id="SignalP"/>
    </source>
</evidence>
<dbReference type="GO" id="GO:0031640">
    <property type="term" value="P:killing of cells of another organism"/>
    <property type="evidence" value="ECO:0007669"/>
    <property type="project" value="UniProtKB-KW"/>
</dbReference>
<evidence type="ECO:0000313" key="7">
    <source>
        <dbReference type="Proteomes" id="UP000321393"/>
    </source>
</evidence>
<dbReference type="SMART" id="SM00505">
    <property type="entry name" value="Knot1"/>
    <property type="match status" value="1"/>
</dbReference>